<keyword evidence="17" id="KW-1185">Reference proteome</keyword>
<feature type="binding site" evidence="13">
    <location>
        <position position="223"/>
    </location>
    <ligand>
        <name>substrate</name>
    </ligand>
</feature>
<keyword evidence="8 13" id="KW-0479">Metal-binding</keyword>
<keyword evidence="7 13" id="KW-0028">Amino-acid biosynthesis</keyword>
<dbReference type="PANTHER" id="PTHR42979">
    <property type="entry name" value="3-ISOPROPYLMALATE DEHYDROGENASE"/>
    <property type="match status" value="1"/>
</dbReference>
<evidence type="ECO:0000256" key="1">
    <source>
        <dbReference type="ARBA" id="ARBA00000624"/>
    </source>
</evidence>
<comment type="catalytic activity">
    <reaction evidence="1 13 14">
        <text>(2R,3S)-3-isopropylmalate + NAD(+) = 4-methyl-2-oxopentanoate + CO2 + NADH</text>
        <dbReference type="Rhea" id="RHEA:32271"/>
        <dbReference type="ChEBI" id="CHEBI:16526"/>
        <dbReference type="ChEBI" id="CHEBI:17865"/>
        <dbReference type="ChEBI" id="CHEBI:35121"/>
        <dbReference type="ChEBI" id="CHEBI:57540"/>
        <dbReference type="ChEBI" id="CHEBI:57945"/>
        <dbReference type="EC" id="1.1.1.85"/>
    </reaction>
</comment>
<keyword evidence="13" id="KW-0963">Cytoplasm</keyword>
<feature type="binding site" evidence="13">
    <location>
        <position position="134"/>
    </location>
    <ligand>
        <name>substrate</name>
    </ligand>
</feature>
<dbReference type="PROSITE" id="PS00470">
    <property type="entry name" value="IDH_IMDH"/>
    <property type="match status" value="1"/>
</dbReference>
<evidence type="ECO:0000256" key="6">
    <source>
        <dbReference type="ARBA" id="ARBA00022430"/>
    </source>
</evidence>
<feature type="domain" description="Isopropylmalate dehydrogenase-like" evidence="15">
    <location>
        <begin position="4"/>
        <end position="351"/>
    </location>
</feature>
<evidence type="ECO:0000256" key="9">
    <source>
        <dbReference type="ARBA" id="ARBA00022842"/>
    </source>
</evidence>
<name>A0ABW4LTF1_9BACI</name>
<dbReference type="SUPFAM" id="SSF53659">
    <property type="entry name" value="Isocitrate/Isopropylmalate dehydrogenase-like"/>
    <property type="match status" value="1"/>
</dbReference>
<comment type="subunit">
    <text evidence="5 13 14">Homodimer.</text>
</comment>
<organism evidence="16 17">
    <name type="scientific">Bacillus salitolerans</name>
    <dbReference type="NCBI Taxonomy" id="1437434"/>
    <lineage>
        <taxon>Bacteria</taxon>
        <taxon>Bacillati</taxon>
        <taxon>Bacillota</taxon>
        <taxon>Bacilli</taxon>
        <taxon>Bacillales</taxon>
        <taxon>Bacillaceae</taxon>
        <taxon>Bacillus</taxon>
    </lineage>
</organism>
<comment type="caution">
    <text evidence="16">The sequence shown here is derived from an EMBL/GenBank/DDBJ whole genome shotgun (WGS) entry which is preliminary data.</text>
</comment>
<evidence type="ECO:0000259" key="15">
    <source>
        <dbReference type="SMART" id="SM01329"/>
    </source>
</evidence>
<feature type="binding site" evidence="13">
    <location>
        <position position="106"/>
    </location>
    <ligand>
        <name>substrate</name>
    </ligand>
</feature>
<evidence type="ECO:0000256" key="14">
    <source>
        <dbReference type="RuleBase" id="RU004445"/>
    </source>
</evidence>
<evidence type="ECO:0000256" key="12">
    <source>
        <dbReference type="ARBA" id="ARBA00023304"/>
    </source>
</evidence>
<proteinExistence type="inferred from homology"/>
<evidence type="ECO:0000256" key="10">
    <source>
        <dbReference type="ARBA" id="ARBA00023002"/>
    </source>
</evidence>
<evidence type="ECO:0000256" key="8">
    <source>
        <dbReference type="ARBA" id="ARBA00022723"/>
    </source>
</evidence>
<feature type="site" description="Important for catalysis" evidence="13">
    <location>
        <position position="191"/>
    </location>
</feature>
<dbReference type="InterPro" id="IPR024084">
    <property type="entry name" value="IsoPropMal-DH-like_dom"/>
</dbReference>
<evidence type="ECO:0000256" key="2">
    <source>
        <dbReference type="ARBA" id="ARBA00001936"/>
    </source>
</evidence>
<evidence type="ECO:0000256" key="11">
    <source>
        <dbReference type="ARBA" id="ARBA00023027"/>
    </source>
</evidence>
<feature type="binding site" evidence="13">
    <location>
        <position position="96"/>
    </location>
    <ligand>
        <name>substrate</name>
    </ligand>
</feature>
<dbReference type="Pfam" id="PF00180">
    <property type="entry name" value="Iso_dh"/>
    <property type="match status" value="1"/>
</dbReference>
<feature type="site" description="Important for catalysis" evidence="13">
    <location>
        <position position="141"/>
    </location>
</feature>
<keyword evidence="13" id="KW-0464">Manganese</keyword>
<feature type="binding site" evidence="13">
    <location>
        <begin position="280"/>
        <end position="292"/>
    </location>
    <ligand>
        <name>NAD(+)</name>
        <dbReference type="ChEBI" id="CHEBI:57540"/>
    </ligand>
</feature>
<evidence type="ECO:0000313" key="17">
    <source>
        <dbReference type="Proteomes" id="UP001597214"/>
    </source>
</evidence>
<feature type="binding site" evidence="13">
    <location>
        <position position="223"/>
    </location>
    <ligand>
        <name>Mg(2+)</name>
        <dbReference type="ChEBI" id="CHEBI:18420"/>
    </ligand>
</feature>
<keyword evidence="12 13" id="KW-0100">Branched-chain amino acid biosynthesis</keyword>
<evidence type="ECO:0000256" key="7">
    <source>
        <dbReference type="ARBA" id="ARBA00022605"/>
    </source>
</evidence>
<feature type="binding site" evidence="13">
    <location>
        <begin position="76"/>
        <end position="89"/>
    </location>
    <ligand>
        <name>NAD(+)</name>
        <dbReference type="ChEBI" id="CHEBI:57540"/>
    </ligand>
</feature>
<reference evidence="17" key="1">
    <citation type="journal article" date="2019" name="Int. J. Syst. Evol. Microbiol.">
        <title>The Global Catalogue of Microorganisms (GCM) 10K type strain sequencing project: providing services to taxonomists for standard genome sequencing and annotation.</title>
        <authorList>
            <consortium name="The Broad Institute Genomics Platform"/>
            <consortium name="The Broad Institute Genome Sequencing Center for Infectious Disease"/>
            <person name="Wu L."/>
            <person name="Ma J."/>
        </authorList>
    </citation>
    <scope>NUCLEOTIDE SEQUENCE [LARGE SCALE GENOMIC DNA]</scope>
    <source>
        <strain evidence="17">CCUG 49339</strain>
    </source>
</reference>
<comment type="cofactor">
    <cofactor evidence="13 14">
        <name>Mg(2+)</name>
        <dbReference type="ChEBI" id="CHEBI:18420"/>
    </cofactor>
    <cofactor evidence="13 14">
        <name>Mn(2+)</name>
        <dbReference type="ChEBI" id="CHEBI:29035"/>
    </cofactor>
    <text evidence="13 14">Binds 1 Mg(2+) or Mn(2+) ion per subunit.</text>
</comment>
<dbReference type="InterPro" id="IPR004429">
    <property type="entry name" value="Isopropylmalate_DH"/>
</dbReference>
<dbReference type="GO" id="GO:0003862">
    <property type="term" value="F:3-isopropylmalate dehydrogenase activity"/>
    <property type="evidence" value="ECO:0007669"/>
    <property type="project" value="UniProtKB-EC"/>
</dbReference>
<comment type="pathway">
    <text evidence="3 13 14">Amino-acid biosynthesis; L-leucine biosynthesis; L-leucine from 3-methyl-2-oxobutanoate: step 3/4.</text>
</comment>
<dbReference type="SMART" id="SM01329">
    <property type="entry name" value="Iso_dh"/>
    <property type="match status" value="1"/>
</dbReference>
<comment type="subcellular location">
    <subcellularLocation>
        <location evidence="13">Cytoplasm</location>
    </subcellularLocation>
</comment>
<sequence length="372" mass="41203">MSFNIALLAGDGIGPEVMFESVLLLKEIEKLYNCSFSFREGKVGGVAIEHYGTPLPEETVELCKRSDAILLGAVGGPAWDHLPVEIRPETGLLQLRKQLGLFANLRPVKVIPPLTKSSPLKDSVIMGVDLCIVRELTGGLYFGTPRERRIGLEGEEVIDTLVYKRYEIERIVREAFELARLRKRKLVSVDKANVLESSRLWREIADALSIEYSDVKLEHMYIDNAAMQLIKKPIEFDVIVTENMFGDILSDEASVLTGSIGMLPSASIGNGPSLYEPIHGSAPDIAGRNVANPLAAFLSVALMLRYSFGLSKEAECIEGAVHSILLEGYRTKDLADEGKTFVSTSEMGALVRDAIQNKYLDYELVNFYEKCR</sequence>
<comment type="similarity">
    <text evidence="4 13">Belongs to the isocitrate and isopropylmalate dehydrogenases family. LeuB type 1 subfamily.</text>
</comment>
<dbReference type="Proteomes" id="UP001597214">
    <property type="component" value="Unassembled WGS sequence"/>
</dbReference>
<dbReference type="NCBIfam" id="TIGR00169">
    <property type="entry name" value="leuB"/>
    <property type="match status" value="1"/>
</dbReference>
<comment type="cofactor">
    <cofactor evidence="2">
        <name>Mn(2+)</name>
        <dbReference type="ChEBI" id="CHEBI:29035"/>
    </cofactor>
</comment>
<dbReference type="PANTHER" id="PTHR42979:SF1">
    <property type="entry name" value="3-ISOPROPYLMALATE DEHYDROGENASE"/>
    <property type="match status" value="1"/>
</dbReference>
<accession>A0ABW4LTF1</accession>
<dbReference type="InterPro" id="IPR019818">
    <property type="entry name" value="IsoCit/isopropylmalate_DH_CS"/>
</dbReference>
<keyword evidence="6 13" id="KW-0432">Leucine biosynthesis</keyword>
<gene>
    <name evidence="13 16" type="primary">leuB</name>
    <name evidence="16" type="ORF">ACFSCX_12535</name>
</gene>
<evidence type="ECO:0000256" key="3">
    <source>
        <dbReference type="ARBA" id="ARBA00004762"/>
    </source>
</evidence>
<evidence type="ECO:0000313" key="16">
    <source>
        <dbReference type="EMBL" id="MFD1737383.1"/>
    </source>
</evidence>
<evidence type="ECO:0000256" key="5">
    <source>
        <dbReference type="ARBA" id="ARBA00011738"/>
    </source>
</evidence>
<dbReference type="HAMAP" id="MF_01033">
    <property type="entry name" value="LeuB_type1"/>
    <property type="match status" value="1"/>
</dbReference>
<feature type="binding site" evidence="13">
    <location>
        <position position="251"/>
    </location>
    <ligand>
        <name>Mg(2+)</name>
        <dbReference type="ChEBI" id="CHEBI:18420"/>
    </ligand>
</feature>
<evidence type="ECO:0000256" key="13">
    <source>
        <dbReference type="HAMAP-Rule" id="MF_01033"/>
    </source>
</evidence>
<dbReference type="Gene3D" id="3.40.718.10">
    <property type="entry name" value="Isopropylmalate Dehydrogenase"/>
    <property type="match status" value="1"/>
</dbReference>
<feature type="binding site" evidence="13">
    <location>
        <position position="247"/>
    </location>
    <ligand>
        <name>Mg(2+)</name>
        <dbReference type="ChEBI" id="CHEBI:18420"/>
    </ligand>
</feature>
<dbReference type="EMBL" id="JBHUEM010000020">
    <property type="protein sequence ID" value="MFD1737383.1"/>
    <property type="molecule type" value="Genomic_DNA"/>
</dbReference>
<keyword evidence="10 13" id="KW-0560">Oxidoreductase</keyword>
<dbReference type="EC" id="1.1.1.85" evidence="13"/>
<evidence type="ECO:0000256" key="4">
    <source>
        <dbReference type="ARBA" id="ARBA00008319"/>
    </source>
</evidence>
<keyword evidence="9 13" id="KW-0460">Magnesium</keyword>
<keyword evidence="11 13" id="KW-0520">NAD</keyword>
<dbReference type="RefSeq" id="WP_377928596.1">
    <property type="nucleotide sequence ID" value="NZ_JBHUEM010000020.1"/>
</dbReference>
<comment type="function">
    <text evidence="13 14">Catalyzes the oxidation of 3-carboxy-2-hydroxy-4-methylpentanoate (3-isopropylmalate) to 3-carboxy-4-methyl-2-oxopentanoate. The product decarboxylates to 4-methyl-2 oxopentanoate.</text>
</comment>
<protein>
    <recommendedName>
        <fullName evidence="13">3-isopropylmalate dehydrogenase</fullName>
        <ecNumber evidence="13">1.1.1.85</ecNumber>
    </recommendedName>
    <alternativeName>
        <fullName evidence="13">3-IPM-DH</fullName>
    </alternativeName>
    <alternativeName>
        <fullName evidence="13">Beta-IPM dehydrogenase</fullName>
        <shortName evidence="13">IMDH</shortName>
    </alternativeName>
</protein>